<dbReference type="Proteomes" id="UP000322667">
    <property type="component" value="Chromosome D08"/>
</dbReference>
<organism evidence="1 2">
    <name type="scientific">Gossypium tomentosum</name>
    <name type="common">Hawaiian cotton</name>
    <name type="synonym">Gossypium sandvicense</name>
    <dbReference type="NCBI Taxonomy" id="34277"/>
    <lineage>
        <taxon>Eukaryota</taxon>
        <taxon>Viridiplantae</taxon>
        <taxon>Streptophyta</taxon>
        <taxon>Embryophyta</taxon>
        <taxon>Tracheophyta</taxon>
        <taxon>Spermatophyta</taxon>
        <taxon>Magnoliopsida</taxon>
        <taxon>eudicotyledons</taxon>
        <taxon>Gunneridae</taxon>
        <taxon>Pentapetalae</taxon>
        <taxon>rosids</taxon>
        <taxon>malvids</taxon>
        <taxon>Malvales</taxon>
        <taxon>Malvaceae</taxon>
        <taxon>Malvoideae</taxon>
        <taxon>Gossypium</taxon>
    </lineage>
</organism>
<name>A0A5D2JUP1_GOSTO</name>
<evidence type="ECO:0000313" key="2">
    <source>
        <dbReference type="Proteomes" id="UP000322667"/>
    </source>
</evidence>
<gene>
    <name evidence="1" type="ORF">ES332_D08G162000v1</name>
</gene>
<evidence type="ECO:0000313" key="1">
    <source>
        <dbReference type="EMBL" id="TYH58547.1"/>
    </source>
</evidence>
<reference evidence="1 2" key="1">
    <citation type="submission" date="2019-07" db="EMBL/GenBank/DDBJ databases">
        <title>WGS assembly of Gossypium tomentosum.</title>
        <authorList>
            <person name="Chen Z.J."/>
            <person name="Sreedasyam A."/>
            <person name="Ando A."/>
            <person name="Song Q."/>
            <person name="De L."/>
            <person name="Hulse-Kemp A."/>
            <person name="Ding M."/>
            <person name="Ye W."/>
            <person name="Kirkbride R."/>
            <person name="Jenkins J."/>
            <person name="Plott C."/>
            <person name="Lovell J."/>
            <person name="Lin Y.-M."/>
            <person name="Vaughn R."/>
            <person name="Liu B."/>
            <person name="Li W."/>
            <person name="Simpson S."/>
            <person name="Scheffler B."/>
            <person name="Saski C."/>
            <person name="Grover C."/>
            <person name="Hu G."/>
            <person name="Conover J."/>
            <person name="Carlson J."/>
            <person name="Shu S."/>
            <person name="Boston L."/>
            <person name="Williams M."/>
            <person name="Peterson D."/>
            <person name="Mcgee K."/>
            <person name="Jones D."/>
            <person name="Wendel J."/>
            <person name="Stelly D."/>
            <person name="Grimwood J."/>
            <person name="Schmutz J."/>
        </authorList>
    </citation>
    <scope>NUCLEOTIDE SEQUENCE [LARGE SCALE GENOMIC DNA]</scope>
    <source>
        <strain evidence="1">7179.01</strain>
    </source>
</reference>
<sequence>MERVGSHAGCWRRFNIGTPNHTVPIGTKEGFDGSFNQIRSYGGQLEACGGATCVKRQGRVGGADMCVGVGC</sequence>
<accession>A0A5D2JUP1</accession>
<dbReference type="EMBL" id="CM017630">
    <property type="protein sequence ID" value="TYH58547.1"/>
    <property type="molecule type" value="Genomic_DNA"/>
</dbReference>
<dbReference type="AlphaFoldDB" id="A0A5D2JUP1"/>
<proteinExistence type="predicted"/>
<protein>
    <submittedName>
        <fullName evidence="1">Uncharacterized protein</fullName>
    </submittedName>
</protein>
<keyword evidence="2" id="KW-1185">Reference proteome</keyword>